<feature type="region of interest" description="Disordered" evidence="1">
    <location>
        <begin position="1"/>
        <end position="20"/>
    </location>
</feature>
<sequence>MPSRVLKKQRASQCKSQNASPAVASRLAYSHMLQAYKTARSILCVLLFKNAQGVP</sequence>
<dbReference type="AlphaFoldDB" id="A0A2Z5ZH25"/>
<name>A0A2Z5ZH25_9PROT</name>
<feature type="compositionally biased region" description="Polar residues" evidence="1">
    <location>
        <begin position="11"/>
        <end position="20"/>
    </location>
</feature>
<dbReference type="EMBL" id="AP018515">
    <property type="protein sequence ID" value="BBC79888.1"/>
    <property type="molecule type" value="Genomic_DNA"/>
</dbReference>
<gene>
    <name evidence="2" type="ORF">AcetOrient_orf02314</name>
</gene>
<dbReference type="KEGG" id="aot:AcetOri_orf02314"/>
<accession>A0A2Z5ZH25</accession>
<evidence type="ECO:0000256" key="1">
    <source>
        <dbReference type="SAM" id="MobiDB-lite"/>
    </source>
</evidence>
<protein>
    <submittedName>
        <fullName evidence="2">Copper tolerance protein</fullName>
    </submittedName>
</protein>
<evidence type="ECO:0000313" key="2">
    <source>
        <dbReference type="EMBL" id="BBC79888.1"/>
    </source>
</evidence>
<organism evidence="2 3">
    <name type="scientific">Acetobacter orientalis</name>
    <dbReference type="NCBI Taxonomy" id="146474"/>
    <lineage>
        <taxon>Bacteria</taxon>
        <taxon>Pseudomonadati</taxon>
        <taxon>Pseudomonadota</taxon>
        <taxon>Alphaproteobacteria</taxon>
        <taxon>Acetobacterales</taxon>
        <taxon>Acetobacteraceae</taxon>
        <taxon>Acetobacter</taxon>
    </lineage>
</organism>
<reference evidence="2 3" key="1">
    <citation type="submission" date="2018-02" db="EMBL/GenBank/DDBJ databases">
        <title>Acetobacter orientalis genome.</title>
        <authorList>
            <person name="Nakashima N."/>
            <person name="Tamura T."/>
        </authorList>
    </citation>
    <scope>NUCLEOTIDE SEQUENCE [LARGE SCALE GENOMIC DNA]</scope>
    <source>
        <strain evidence="2 3">FAN1</strain>
    </source>
</reference>
<feature type="compositionally biased region" description="Basic residues" evidence="1">
    <location>
        <begin position="1"/>
        <end position="10"/>
    </location>
</feature>
<proteinExistence type="predicted"/>
<evidence type="ECO:0000313" key="3">
    <source>
        <dbReference type="Proteomes" id="UP000270034"/>
    </source>
</evidence>
<dbReference type="Proteomes" id="UP000270034">
    <property type="component" value="Chromosome"/>
</dbReference>